<sequence length="519" mass="55740">MRRAVLAIDEGTTGTRAAWVTETGEVGGLHYQRLSVASPRAGVVEQSAAEILDSTLSVLRAAYASAVDNGLEITSVSIAAQRATATLWDAVTGQPLAPSMVWQDSRHSAELASLAGVWDQRLWPSIGRPTGVRSVYLWAKHQLEDPDHPEVKQAFSAGRLVFGTVDTWLLWNLSRETTPMVGATNATSSGSYLLGEHAYRYDYIDELGFPRELLPQLRDDVGDFGTLRPEILGPELPIHVAIGDQHAGIVGLGAVSAGQAMCVHGTGSFVDLNVGEVVPENTGRHEGALSLVAWRAAARSMYSVETFTATTGSVVDWLVNTLRLFDSAEQLSELAGRGGHSRAVSIPALTGVRMPQVHTGVGALIGGLSTATTREDVAYSVLAGIAHSVTWCLEANEDVAGLRADQVIVGGGLSKSEPLIQLQADLTGVPFLRYHDTDKASLRGAAFLAGVHTGMWADLAEAKSTLGTPDVFEPRISDAEREDRRGDWRVRVKAEIELADARVSHNSQDFRRDRKERAV</sequence>
<evidence type="ECO:0000256" key="2">
    <source>
        <dbReference type="ARBA" id="ARBA00022679"/>
    </source>
</evidence>
<feature type="domain" description="Carbohydrate kinase FGGY C-terminal" evidence="5">
    <location>
        <begin position="260"/>
        <end position="451"/>
    </location>
</feature>
<keyword evidence="2" id="KW-0808">Transferase</keyword>
<dbReference type="OrthoDB" id="9805576at2"/>
<proteinExistence type="inferred from homology"/>
<dbReference type="Proteomes" id="UP000316406">
    <property type="component" value="Unassembled WGS sequence"/>
</dbReference>
<dbReference type="RefSeq" id="WP_143922663.1">
    <property type="nucleotide sequence ID" value="NZ_VLTK01000006.1"/>
</dbReference>
<reference evidence="6 7" key="1">
    <citation type="submission" date="2019-07" db="EMBL/GenBank/DDBJ databases">
        <title>Draft genome sequence of Brevibacterium aurantiacum XU54 isolated from Xinjiang China.</title>
        <authorList>
            <person name="Xu X."/>
        </authorList>
    </citation>
    <scope>NUCLEOTIDE SEQUENCE [LARGE SCALE GENOMIC DNA]</scope>
    <source>
        <strain evidence="6 7">XU54</strain>
    </source>
</reference>
<dbReference type="Gene3D" id="3.30.420.40">
    <property type="match status" value="2"/>
</dbReference>
<dbReference type="InterPro" id="IPR018484">
    <property type="entry name" value="FGGY_N"/>
</dbReference>
<dbReference type="Pfam" id="PF00370">
    <property type="entry name" value="FGGY_N"/>
    <property type="match status" value="1"/>
</dbReference>
<name>A0A556CD41_BREAU</name>
<dbReference type="Pfam" id="PF02782">
    <property type="entry name" value="FGGY_C"/>
    <property type="match status" value="1"/>
</dbReference>
<dbReference type="EMBL" id="VLTK01000006">
    <property type="protein sequence ID" value="TSI15367.1"/>
    <property type="molecule type" value="Genomic_DNA"/>
</dbReference>
<dbReference type="InterPro" id="IPR000577">
    <property type="entry name" value="Carb_kinase_FGGY"/>
</dbReference>
<accession>A0A556CD41</accession>
<comment type="similarity">
    <text evidence="1">Belongs to the FGGY kinase family.</text>
</comment>
<dbReference type="SUPFAM" id="SSF53067">
    <property type="entry name" value="Actin-like ATPase domain"/>
    <property type="match status" value="2"/>
</dbReference>
<feature type="domain" description="Carbohydrate kinase FGGY N-terminal" evidence="4">
    <location>
        <begin position="5"/>
        <end position="251"/>
    </location>
</feature>
<gene>
    <name evidence="6" type="ORF">FO013_11350</name>
</gene>
<keyword evidence="7" id="KW-1185">Reference proteome</keyword>
<evidence type="ECO:0000259" key="4">
    <source>
        <dbReference type="Pfam" id="PF00370"/>
    </source>
</evidence>
<evidence type="ECO:0000313" key="7">
    <source>
        <dbReference type="Proteomes" id="UP000316406"/>
    </source>
</evidence>
<keyword evidence="3 6" id="KW-0418">Kinase</keyword>
<dbReference type="GO" id="GO:0016301">
    <property type="term" value="F:kinase activity"/>
    <property type="evidence" value="ECO:0007669"/>
    <property type="project" value="UniProtKB-KW"/>
</dbReference>
<dbReference type="PANTHER" id="PTHR10196">
    <property type="entry name" value="SUGAR KINASE"/>
    <property type="match status" value="1"/>
</dbReference>
<protein>
    <submittedName>
        <fullName evidence="6">Glycerol kinase</fullName>
    </submittedName>
</protein>
<dbReference type="PIRSF" id="PIRSF000538">
    <property type="entry name" value="GlpK"/>
    <property type="match status" value="1"/>
</dbReference>
<dbReference type="InterPro" id="IPR018485">
    <property type="entry name" value="FGGY_C"/>
</dbReference>
<evidence type="ECO:0000256" key="3">
    <source>
        <dbReference type="ARBA" id="ARBA00022777"/>
    </source>
</evidence>
<dbReference type="InterPro" id="IPR043129">
    <property type="entry name" value="ATPase_NBD"/>
</dbReference>
<dbReference type="GO" id="GO:0006071">
    <property type="term" value="P:glycerol metabolic process"/>
    <property type="evidence" value="ECO:0007669"/>
    <property type="project" value="TreeGrafter"/>
</dbReference>
<evidence type="ECO:0000256" key="1">
    <source>
        <dbReference type="ARBA" id="ARBA00009156"/>
    </source>
</evidence>
<evidence type="ECO:0000313" key="6">
    <source>
        <dbReference type="EMBL" id="TSI15367.1"/>
    </source>
</evidence>
<organism evidence="6 7">
    <name type="scientific">Brevibacterium aurantiacum</name>
    <dbReference type="NCBI Taxonomy" id="273384"/>
    <lineage>
        <taxon>Bacteria</taxon>
        <taxon>Bacillati</taxon>
        <taxon>Actinomycetota</taxon>
        <taxon>Actinomycetes</taxon>
        <taxon>Micrococcales</taxon>
        <taxon>Brevibacteriaceae</taxon>
        <taxon>Brevibacterium</taxon>
    </lineage>
</organism>
<dbReference type="PANTHER" id="PTHR10196:SF68">
    <property type="entry name" value="GLYCEROL KINASE 5-RELATED"/>
    <property type="match status" value="1"/>
</dbReference>
<dbReference type="GO" id="GO:0006641">
    <property type="term" value="P:triglyceride metabolic process"/>
    <property type="evidence" value="ECO:0007669"/>
    <property type="project" value="TreeGrafter"/>
</dbReference>
<evidence type="ECO:0000259" key="5">
    <source>
        <dbReference type="Pfam" id="PF02782"/>
    </source>
</evidence>
<dbReference type="GO" id="GO:0046167">
    <property type="term" value="P:glycerol-3-phosphate biosynthetic process"/>
    <property type="evidence" value="ECO:0007669"/>
    <property type="project" value="TreeGrafter"/>
</dbReference>
<comment type="caution">
    <text evidence="6">The sequence shown here is derived from an EMBL/GenBank/DDBJ whole genome shotgun (WGS) entry which is preliminary data.</text>
</comment>
<dbReference type="AlphaFoldDB" id="A0A556CD41"/>